<dbReference type="OrthoDB" id="4436220at2759"/>
<evidence type="ECO:0000256" key="8">
    <source>
        <dbReference type="ARBA" id="ARBA00023272"/>
    </source>
</evidence>
<dbReference type="InterPro" id="IPR019587">
    <property type="entry name" value="Polyketide_cyclase/dehydratase"/>
</dbReference>
<dbReference type="InterPro" id="IPR050279">
    <property type="entry name" value="Plant_def-hormone_signal"/>
</dbReference>
<evidence type="ECO:0000256" key="9">
    <source>
        <dbReference type="SAM" id="MobiDB-lite"/>
    </source>
</evidence>
<dbReference type="GO" id="GO:0038023">
    <property type="term" value="F:signaling receptor activity"/>
    <property type="evidence" value="ECO:0007669"/>
    <property type="project" value="TreeGrafter"/>
</dbReference>
<evidence type="ECO:0000313" key="10">
    <source>
        <dbReference type="EMBL" id="KAI5060492.1"/>
    </source>
</evidence>
<gene>
    <name evidence="10" type="ORF">GOP47_0024912</name>
</gene>
<keyword evidence="4" id="KW-0963">Cytoplasm</keyword>
<dbReference type="PANTHER" id="PTHR31213">
    <property type="entry name" value="OS08G0374000 PROTEIN-RELATED"/>
    <property type="match status" value="1"/>
</dbReference>
<name>A0A9D4U3N9_ADICA</name>
<feature type="region of interest" description="Disordered" evidence="9">
    <location>
        <begin position="204"/>
        <end position="227"/>
    </location>
</feature>
<keyword evidence="7" id="KW-0539">Nucleus</keyword>
<reference evidence="10" key="1">
    <citation type="submission" date="2021-01" db="EMBL/GenBank/DDBJ databases">
        <title>Adiantum capillus-veneris genome.</title>
        <authorList>
            <person name="Fang Y."/>
            <person name="Liao Q."/>
        </authorList>
    </citation>
    <scope>NUCLEOTIDE SEQUENCE</scope>
    <source>
        <strain evidence="10">H3</strain>
        <tissue evidence="10">Leaf</tissue>
    </source>
</reference>
<evidence type="ECO:0000313" key="11">
    <source>
        <dbReference type="Proteomes" id="UP000886520"/>
    </source>
</evidence>
<dbReference type="GO" id="GO:0005634">
    <property type="term" value="C:nucleus"/>
    <property type="evidence" value="ECO:0007669"/>
    <property type="project" value="UniProtKB-SubCell"/>
</dbReference>
<comment type="subcellular location">
    <subcellularLocation>
        <location evidence="2">Cytoplasm</location>
    </subcellularLocation>
    <subcellularLocation>
        <location evidence="1">Nucleus</location>
    </subcellularLocation>
</comment>
<keyword evidence="5" id="KW-0938">Abscisic acid signaling pathway</keyword>
<dbReference type="PANTHER" id="PTHR31213:SF138">
    <property type="entry name" value="ABSCISIC ACID RECEPTOR PYL6"/>
    <property type="match status" value="1"/>
</dbReference>
<dbReference type="Pfam" id="PF10604">
    <property type="entry name" value="Polyketide_cyc2"/>
    <property type="match status" value="1"/>
</dbReference>
<dbReference type="GO" id="GO:0009738">
    <property type="term" value="P:abscisic acid-activated signaling pathway"/>
    <property type="evidence" value="ECO:0007669"/>
    <property type="project" value="UniProtKB-KW"/>
</dbReference>
<protein>
    <submittedName>
        <fullName evidence="10">Uncharacterized protein</fullName>
    </submittedName>
</protein>
<dbReference type="AlphaFoldDB" id="A0A9D4U3N9"/>
<dbReference type="GO" id="GO:0004864">
    <property type="term" value="F:protein phosphatase inhibitor activity"/>
    <property type="evidence" value="ECO:0007669"/>
    <property type="project" value="UniProtKB-KW"/>
</dbReference>
<evidence type="ECO:0000256" key="2">
    <source>
        <dbReference type="ARBA" id="ARBA00004496"/>
    </source>
</evidence>
<organism evidence="10 11">
    <name type="scientific">Adiantum capillus-veneris</name>
    <name type="common">Maidenhair fern</name>
    <dbReference type="NCBI Taxonomy" id="13818"/>
    <lineage>
        <taxon>Eukaryota</taxon>
        <taxon>Viridiplantae</taxon>
        <taxon>Streptophyta</taxon>
        <taxon>Embryophyta</taxon>
        <taxon>Tracheophyta</taxon>
        <taxon>Polypodiopsida</taxon>
        <taxon>Polypodiidae</taxon>
        <taxon>Polypodiales</taxon>
        <taxon>Pteridineae</taxon>
        <taxon>Pteridaceae</taxon>
        <taxon>Vittarioideae</taxon>
        <taxon>Adiantum</taxon>
    </lineage>
</organism>
<evidence type="ECO:0000256" key="5">
    <source>
        <dbReference type="ARBA" id="ARBA00022682"/>
    </source>
</evidence>
<evidence type="ECO:0000256" key="7">
    <source>
        <dbReference type="ARBA" id="ARBA00023242"/>
    </source>
</evidence>
<dbReference type="Gene3D" id="3.30.530.20">
    <property type="match status" value="1"/>
</dbReference>
<dbReference type="InterPro" id="IPR023393">
    <property type="entry name" value="START-like_dom_sf"/>
</dbReference>
<proteinExistence type="inferred from homology"/>
<evidence type="ECO:0000256" key="6">
    <source>
        <dbReference type="ARBA" id="ARBA00023170"/>
    </source>
</evidence>
<keyword evidence="11" id="KW-1185">Reference proteome</keyword>
<dbReference type="CDD" id="cd07821">
    <property type="entry name" value="PYR_PYL_RCAR_like"/>
    <property type="match status" value="1"/>
</dbReference>
<evidence type="ECO:0000256" key="3">
    <source>
        <dbReference type="ARBA" id="ARBA00008594"/>
    </source>
</evidence>
<dbReference type="EMBL" id="JABFUD020000024">
    <property type="protein sequence ID" value="KAI5060492.1"/>
    <property type="molecule type" value="Genomic_DNA"/>
</dbReference>
<dbReference type="GO" id="GO:0010427">
    <property type="term" value="F:abscisic acid binding"/>
    <property type="evidence" value="ECO:0007669"/>
    <property type="project" value="TreeGrafter"/>
</dbReference>
<evidence type="ECO:0000256" key="1">
    <source>
        <dbReference type="ARBA" id="ARBA00004123"/>
    </source>
</evidence>
<dbReference type="SUPFAM" id="SSF55961">
    <property type="entry name" value="Bet v1-like"/>
    <property type="match status" value="1"/>
</dbReference>
<dbReference type="Proteomes" id="UP000886520">
    <property type="component" value="Chromosome 24"/>
</dbReference>
<comment type="similarity">
    <text evidence="3">Belongs to the PYR/PYL/RCAR abscisic acid intracellular receptor family.</text>
</comment>
<feature type="compositionally biased region" description="Polar residues" evidence="9">
    <location>
        <begin position="205"/>
        <end position="227"/>
    </location>
</feature>
<keyword evidence="8" id="KW-0650">Protein phosphatase inhibitor</keyword>
<accession>A0A9D4U3N9</accession>
<sequence>MREINQNVPHVYLTEEEYSHLEDFIRRHHTHCAGPGECTAMVLQRIKAPIDVVWSVVRRFDKPQAYKNFVKSCHMMQGYHEGGRMEVGSIREVRVVSGLPASYSRERLELLDDENHVLSFRVLGGEHRLHNYRSTTSLHQMAFGDNHCGHIGGNQMGSTIVIESYVVAVPEGNTVEDTITFVDTVVRCNLQSLARLSERLAAVRATSQHDNAENNALRSSSTSAMVK</sequence>
<dbReference type="GO" id="GO:0005737">
    <property type="term" value="C:cytoplasm"/>
    <property type="evidence" value="ECO:0007669"/>
    <property type="project" value="UniProtKB-SubCell"/>
</dbReference>
<evidence type="ECO:0000256" key="4">
    <source>
        <dbReference type="ARBA" id="ARBA00022490"/>
    </source>
</evidence>
<comment type="caution">
    <text evidence="10">The sequence shown here is derived from an EMBL/GenBank/DDBJ whole genome shotgun (WGS) entry which is preliminary data.</text>
</comment>
<keyword evidence="6" id="KW-0675">Receptor</keyword>